<evidence type="ECO:0000256" key="2">
    <source>
        <dbReference type="ARBA" id="ARBA00022670"/>
    </source>
</evidence>
<dbReference type="InterPro" id="IPR005320">
    <property type="entry name" value="Peptidase_S51"/>
</dbReference>
<accession>A0A369AZX5</accession>
<keyword evidence="4" id="KW-0720">Serine protease</keyword>
<keyword evidence="3" id="KW-0378">Hydrolase</keyword>
<dbReference type="Proteomes" id="UP000288197">
    <property type="component" value="Unassembled WGS sequence"/>
</dbReference>
<evidence type="ECO:0000313" key="6">
    <source>
        <dbReference type="Proteomes" id="UP000288197"/>
    </source>
</evidence>
<dbReference type="PANTHER" id="PTHR20842:SF0">
    <property type="entry name" value="ALPHA-ASPARTYL DIPEPTIDASE"/>
    <property type="match status" value="1"/>
</dbReference>
<comment type="similarity">
    <text evidence="1">Belongs to the peptidase S51 family.</text>
</comment>
<comment type="caution">
    <text evidence="5">The sequence shown here is derived from an EMBL/GenBank/DDBJ whole genome shotgun (WGS) entry which is preliminary data.</text>
</comment>
<dbReference type="PANTHER" id="PTHR20842">
    <property type="entry name" value="PROTEASE S51 ALPHA-ASPARTYL DIPEPTIDASE"/>
    <property type="match status" value="1"/>
</dbReference>
<dbReference type="EMBL" id="NGJX01000005">
    <property type="protein sequence ID" value="RSU02316.1"/>
    <property type="molecule type" value="Genomic_DNA"/>
</dbReference>
<keyword evidence="2" id="KW-0645">Protease</keyword>
<sequence>MKKLFLASSFADTYQLLPDFVGEELTNKSVVFIDTASHTEERKSYVDKARIAFEDLGLTVISGDLFAPSIKSDIEECDYIYIAGGNTFYLMQELKKSGVDQLIINHVNQGKVYIGESAGTIIMSPNIEYIKEMDDITQGPELTDYTGFNIIDVYPLPHVGNKYLNDAVETIKEKYSEKINLHLFSDEEVLLIKE</sequence>
<name>A0A369AZX5_9ENTE</name>
<protein>
    <submittedName>
        <fullName evidence="5">Uncharacterized protein</fullName>
    </submittedName>
</protein>
<evidence type="ECO:0000256" key="1">
    <source>
        <dbReference type="ARBA" id="ARBA00006534"/>
    </source>
</evidence>
<dbReference type="AlphaFoldDB" id="A0A369AZX5"/>
<dbReference type="GO" id="GO:0006508">
    <property type="term" value="P:proteolysis"/>
    <property type="evidence" value="ECO:0007669"/>
    <property type="project" value="UniProtKB-KW"/>
</dbReference>
<evidence type="ECO:0000256" key="4">
    <source>
        <dbReference type="ARBA" id="ARBA00022825"/>
    </source>
</evidence>
<dbReference type="Pfam" id="PF03575">
    <property type="entry name" value="Peptidase_S51"/>
    <property type="match status" value="1"/>
</dbReference>
<dbReference type="Gene3D" id="3.40.50.880">
    <property type="match status" value="1"/>
</dbReference>
<dbReference type="OrthoDB" id="9778515at2"/>
<dbReference type="SUPFAM" id="SSF52317">
    <property type="entry name" value="Class I glutamine amidotransferase-like"/>
    <property type="match status" value="1"/>
</dbReference>
<dbReference type="GO" id="GO:0008236">
    <property type="term" value="F:serine-type peptidase activity"/>
    <property type="evidence" value="ECO:0007669"/>
    <property type="project" value="UniProtKB-KW"/>
</dbReference>
<gene>
    <name evidence="5" type="ORF">CBF32_06950</name>
</gene>
<reference evidence="5 6" key="1">
    <citation type="submission" date="2017-05" db="EMBL/GenBank/DDBJ databases">
        <title>Vagococcus spp. assemblies.</title>
        <authorList>
            <person name="Gulvik C.A."/>
        </authorList>
    </citation>
    <scope>NUCLEOTIDE SEQUENCE [LARGE SCALE GENOMIC DNA]</scope>
    <source>
        <strain evidence="5 6">NCFB 2497</strain>
    </source>
</reference>
<dbReference type="InterPro" id="IPR029062">
    <property type="entry name" value="Class_I_gatase-like"/>
</dbReference>
<dbReference type="GeneID" id="63146389"/>
<keyword evidence="6" id="KW-1185">Reference proteome</keyword>
<organism evidence="5 6">
    <name type="scientific">Vagococcus fluvialis</name>
    <dbReference type="NCBI Taxonomy" id="2738"/>
    <lineage>
        <taxon>Bacteria</taxon>
        <taxon>Bacillati</taxon>
        <taxon>Bacillota</taxon>
        <taxon>Bacilli</taxon>
        <taxon>Lactobacillales</taxon>
        <taxon>Enterococcaceae</taxon>
        <taxon>Vagococcus</taxon>
    </lineage>
</organism>
<evidence type="ECO:0000313" key="5">
    <source>
        <dbReference type="EMBL" id="RSU02316.1"/>
    </source>
</evidence>
<dbReference type="RefSeq" id="WP_114289622.1">
    <property type="nucleotide sequence ID" value="NZ_CP081461.1"/>
</dbReference>
<proteinExistence type="inferred from homology"/>
<evidence type="ECO:0000256" key="3">
    <source>
        <dbReference type="ARBA" id="ARBA00022801"/>
    </source>
</evidence>